<dbReference type="EMBL" id="AATLXB010000032">
    <property type="protein sequence ID" value="EFM7861581.1"/>
    <property type="molecule type" value="Genomic_DNA"/>
</dbReference>
<evidence type="ECO:0000313" key="2">
    <source>
        <dbReference type="Proteomes" id="UP000587626"/>
    </source>
</evidence>
<protein>
    <submittedName>
        <fullName evidence="1">Uncharacterized protein</fullName>
    </submittedName>
</protein>
<dbReference type="AlphaFoldDB" id="A0A3K2XHD4"/>
<dbReference type="Proteomes" id="UP000587626">
    <property type="component" value="Unassembled WGS sequence"/>
</dbReference>
<reference evidence="1 2" key="1">
    <citation type="submission" date="2018-08" db="EMBL/GenBank/DDBJ databases">
        <authorList>
            <consortium name="GenomeTrakr network: Whole genome sequencing for foodborne pathogen traceback"/>
        </authorList>
    </citation>
    <scope>NUCLEOTIDE SEQUENCE [LARGE SCALE GENOMIC DNA]</scope>
    <source>
        <strain evidence="1 2">NC_STEC194</strain>
    </source>
</reference>
<name>A0A3K2XHD4_ECOLX</name>
<accession>A0A3K2XHD4</accession>
<organism evidence="1 2">
    <name type="scientific">Escherichia coli</name>
    <dbReference type="NCBI Taxonomy" id="562"/>
    <lineage>
        <taxon>Bacteria</taxon>
        <taxon>Pseudomonadati</taxon>
        <taxon>Pseudomonadota</taxon>
        <taxon>Gammaproteobacteria</taxon>
        <taxon>Enterobacterales</taxon>
        <taxon>Enterobacteriaceae</taxon>
        <taxon>Escherichia</taxon>
    </lineage>
</organism>
<gene>
    <name evidence="1" type="ORF">B6R15_002856</name>
</gene>
<proteinExistence type="predicted"/>
<dbReference type="RefSeq" id="WP_024233241.1">
    <property type="nucleotide sequence ID" value="NZ_CAJGFE010000018.1"/>
</dbReference>
<comment type="caution">
    <text evidence="1">The sequence shown here is derived from an EMBL/GenBank/DDBJ whole genome shotgun (WGS) entry which is preliminary data.</text>
</comment>
<evidence type="ECO:0000313" key="1">
    <source>
        <dbReference type="EMBL" id="EFM7861581.1"/>
    </source>
</evidence>
<sequence length="97" mass="11368">MTFTNEGRIVFDFEYETPLQRLIMLRIFCSGSGDGGREKRFEDQEFRRFCCCTFDEFEQAIAKLIEMGVIHKISYGYQYGKPSSGYIIKDPDEIIQL</sequence>